<dbReference type="InterPro" id="IPR028098">
    <property type="entry name" value="Glyco_trans_4-like_N"/>
</dbReference>
<protein>
    <submittedName>
        <fullName evidence="3">Glycosyltransferase</fullName>
        <ecNumber evidence="3">2.4.-.-</ecNumber>
    </submittedName>
</protein>
<dbReference type="SUPFAM" id="SSF53756">
    <property type="entry name" value="UDP-Glycosyltransferase/glycogen phosphorylase"/>
    <property type="match status" value="1"/>
</dbReference>
<dbReference type="Gene3D" id="3.40.50.2000">
    <property type="entry name" value="Glycogen Phosphorylase B"/>
    <property type="match status" value="2"/>
</dbReference>
<dbReference type="InterPro" id="IPR050194">
    <property type="entry name" value="Glycosyltransferase_grp1"/>
</dbReference>
<dbReference type="Pfam" id="PF13439">
    <property type="entry name" value="Glyco_transf_4"/>
    <property type="match status" value="1"/>
</dbReference>
<sequence>MKIIRLCTVLDFGGLEQRLVNISKVEDEHEWVFCALGNGGAAATQIEKNGKRVVLLETEFRIPSIKAIQRLVEFFKNERPDVVHTSGAEANFHGIVAAKIAGVKRLVSEEIGIPNQKFLHKVLFSVLYRFPSYVLANALPVGKYLTEFNSVSLAKLRIIPNPVELSSSRTIKLSDDPEFHILTVSRLTAVKNIDGILRVLARLKKAGKAFKFTLIGDGDHFQGLKDLVDELALKDLVDFKGYRGDPFSAVEAADLFILNSFTEGFSNALAEAMVAGIPCLATNVGAAGDMIQENETGWLVQPGDDEGLFHKLRFIFSLDREILAKVGQSGKESIRGKYSLQEHLHQLMEIYNG</sequence>
<feature type="domain" description="Glycosyltransferase subfamily 4-like N-terminal" evidence="2">
    <location>
        <begin position="13"/>
        <end position="166"/>
    </location>
</feature>
<proteinExistence type="predicted"/>
<feature type="domain" description="Glycosyl transferase family 1" evidence="1">
    <location>
        <begin position="171"/>
        <end position="331"/>
    </location>
</feature>
<name>A0ABS9BQK7_9BACT</name>
<organism evidence="3 4">
    <name type="scientific">Mariniradius sediminis</name>
    <dbReference type="NCBI Taxonomy" id="2909237"/>
    <lineage>
        <taxon>Bacteria</taxon>
        <taxon>Pseudomonadati</taxon>
        <taxon>Bacteroidota</taxon>
        <taxon>Cytophagia</taxon>
        <taxon>Cytophagales</taxon>
        <taxon>Cyclobacteriaceae</taxon>
        <taxon>Mariniradius</taxon>
    </lineage>
</organism>
<dbReference type="PANTHER" id="PTHR45947:SF3">
    <property type="entry name" value="SULFOQUINOVOSYL TRANSFERASE SQD2"/>
    <property type="match status" value="1"/>
</dbReference>
<dbReference type="RefSeq" id="WP_234860410.1">
    <property type="nucleotide sequence ID" value="NZ_JAKEVZ010000002.1"/>
</dbReference>
<evidence type="ECO:0000259" key="1">
    <source>
        <dbReference type="Pfam" id="PF00534"/>
    </source>
</evidence>
<evidence type="ECO:0000313" key="4">
    <source>
        <dbReference type="Proteomes" id="UP001201449"/>
    </source>
</evidence>
<dbReference type="EC" id="2.4.-.-" evidence="3"/>
<dbReference type="InterPro" id="IPR001296">
    <property type="entry name" value="Glyco_trans_1"/>
</dbReference>
<keyword evidence="3" id="KW-0808">Transferase</keyword>
<dbReference type="GO" id="GO:0016757">
    <property type="term" value="F:glycosyltransferase activity"/>
    <property type="evidence" value="ECO:0007669"/>
    <property type="project" value="UniProtKB-KW"/>
</dbReference>
<keyword evidence="4" id="KW-1185">Reference proteome</keyword>
<keyword evidence="3" id="KW-0328">Glycosyltransferase</keyword>
<dbReference type="Proteomes" id="UP001201449">
    <property type="component" value="Unassembled WGS sequence"/>
</dbReference>
<dbReference type="Pfam" id="PF00534">
    <property type="entry name" value="Glycos_transf_1"/>
    <property type="match status" value="1"/>
</dbReference>
<accession>A0ABS9BQK7</accession>
<dbReference type="EMBL" id="JAKEVZ010000002">
    <property type="protein sequence ID" value="MCF1750302.1"/>
    <property type="molecule type" value="Genomic_DNA"/>
</dbReference>
<evidence type="ECO:0000259" key="2">
    <source>
        <dbReference type="Pfam" id="PF13439"/>
    </source>
</evidence>
<reference evidence="3 4" key="1">
    <citation type="submission" date="2022-01" db="EMBL/GenBank/DDBJ databases">
        <title>Mariniradius saccharolyticus sp. nov., isolated from sediment of a river.</title>
        <authorList>
            <person name="Liu H."/>
        </authorList>
    </citation>
    <scope>NUCLEOTIDE SEQUENCE [LARGE SCALE GENOMIC DNA]</scope>
    <source>
        <strain evidence="3 4">RY-2</strain>
    </source>
</reference>
<evidence type="ECO:0000313" key="3">
    <source>
        <dbReference type="EMBL" id="MCF1750302.1"/>
    </source>
</evidence>
<gene>
    <name evidence="3" type="ORF">L0U89_04395</name>
</gene>
<dbReference type="PANTHER" id="PTHR45947">
    <property type="entry name" value="SULFOQUINOVOSYL TRANSFERASE SQD2"/>
    <property type="match status" value="1"/>
</dbReference>
<comment type="caution">
    <text evidence="3">The sequence shown here is derived from an EMBL/GenBank/DDBJ whole genome shotgun (WGS) entry which is preliminary data.</text>
</comment>